<dbReference type="Proteomes" id="UP000179807">
    <property type="component" value="Unassembled WGS sequence"/>
</dbReference>
<evidence type="ECO:0000313" key="9">
    <source>
        <dbReference type="Proteomes" id="UP000179807"/>
    </source>
</evidence>
<name>A0A1J4KQX3_9EUKA</name>
<dbReference type="SUPFAM" id="SSF57938">
    <property type="entry name" value="DnaJ/Hsp40 cysteine-rich domain"/>
    <property type="match status" value="1"/>
</dbReference>
<dbReference type="FunFam" id="2.10.230.10:FF:000001">
    <property type="entry name" value="DnaJ subfamily A member 2"/>
    <property type="match status" value="1"/>
</dbReference>
<dbReference type="InterPro" id="IPR002939">
    <property type="entry name" value="DnaJ_C"/>
</dbReference>
<dbReference type="CDD" id="cd10719">
    <property type="entry name" value="DnaJ_zf"/>
    <property type="match status" value="1"/>
</dbReference>
<sequence length="360" mass="41117">MCDNILYEALGVERNSSVYEIRSAYLRVSEKYKEDADKLELIRASYKVLMNPDLRLIYDESGIEGLNKIYADEHQNQNDDTIIEDPDDEDEDDIFHIREDPVKTFTVEVTLEQLYFGCKIPMNVPLDSHCSHCKGTGNEFGQPHPKCPKCGGSGHILINLYPRAMTMAKQICENCLGRGEIENEFSICSCCYGRKTEKKYHKFILYINPGTRGGDIINVPNLKNVKIIVVQKEHHIFELLGNDLIIHKKISFANAFLDSTFPIKTINGKILLIKSENCVITPNSSFVIESEGFPLRENPHKKGNLIVVFTVEMPDTFELRPNIVKEICKIQPRKDITVEPPTSIRDKLYFIDLPFSDVKI</sequence>
<dbReference type="Gene3D" id="1.10.287.110">
    <property type="entry name" value="DnaJ domain"/>
    <property type="match status" value="1"/>
</dbReference>
<dbReference type="InterPro" id="IPR036410">
    <property type="entry name" value="HSP_DnaJ_Cys-rich_dom_sf"/>
</dbReference>
<dbReference type="SUPFAM" id="SSF46565">
    <property type="entry name" value="Chaperone J-domain"/>
    <property type="match status" value="1"/>
</dbReference>
<dbReference type="PROSITE" id="PS51188">
    <property type="entry name" value="ZF_CR"/>
    <property type="match status" value="1"/>
</dbReference>
<dbReference type="GO" id="GO:0051082">
    <property type="term" value="F:unfolded protein binding"/>
    <property type="evidence" value="ECO:0007669"/>
    <property type="project" value="InterPro"/>
</dbReference>
<dbReference type="InterPro" id="IPR001305">
    <property type="entry name" value="HSP_DnaJ_Cys-rich_dom"/>
</dbReference>
<evidence type="ECO:0008006" key="10">
    <source>
        <dbReference type="Google" id="ProtNLM"/>
    </source>
</evidence>
<comment type="caution">
    <text evidence="8">The sequence shown here is derived from an EMBL/GenBank/DDBJ whole genome shotgun (WGS) entry which is preliminary data.</text>
</comment>
<evidence type="ECO:0000256" key="2">
    <source>
        <dbReference type="ARBA" id="ARBA00022737"/>
    </source>
</evidence>
<organism evidence="8 9">
    <name type="scientific">Tritrichomonas foetus</name>
    <dbReference type="NCBI Taxonomy" id="1144522"/>
    <lineage>
        <taxon>Eukaryota</taxon>
        <taxon>Metamonada</taxon>
        <taxon>Parabasalia</taxon>
        <taxon>Tritrichomonadida</taxon>
        <taxon>Tritrichomonadidae</taxon>
        <taxon>Tritrichomonas</taxon>
    </lineage>
</organism>
<gene>
    <name evidence="8" type="ORF">TRFO_16086</name>
</gene>
<dbReference type="SUPFAM" id="SSF49493">
    <property type="entry name" value="HSP40/DnaJ peptide-binding domain"/>
    <property type="match status" value="1"/>
</dbReference>
<feature type="domain" description="J" evidence="6">
    <location>
        <begin position="5"/>
        <end position="62"/>
    </location>
</feature>
<keyword evidence="3 5" id="KW-0863">Zinc-finger</keyword>
<dbReference type="EMBL" id="MLAK01000493">
    <property type="protein sequence ID" value="OHT13663.1"/>
    <property type="molecule type" value="Genomic_DNA"/>
</dbReference>
<dbReference type="InterPro" id="IPR036869">
    <property type="entry name" value="J_dom_sf"/>
</dbReference>
<feature type="domain" description="CR-type" evidence="7">
    <location>
        <begin position="117"/>
        <end position="200"/>
    </location>
</feature>
<dbReference type="Pfam" id="PF01556">
    <property type="entry name" value="DnaJ_C"/>
    <property type="match status" value="1"/>
</dbReference>
<dbReference type="PANTHER" id="PTHR43888">
    <property type="entry name" value="DNAJ-LIKE-2, ISOFORM A-RELATED"/>
    <property type="match status" value="1"/>
</dbReference>
<dbReference type="Gene3D" id="2.60.260.20">
    <property type="entry name" value="Urease metallochaperone UreE, N-terminal domain"/>
    <property type="match status" value="2"/>
</dbReference>
<keyword evidence="4 5" id="KW-0862">Zinc</keyword>
<evidence type="ECO:0000313" key="8">
    <source>
        <dbReference type="EMBL" id="OHT13663.1"/>
    </source>
</evidence>
<dbReference type="Gene3D" id="2.10.230.10">
    <property type="entry name" value="Heat shock protein DnaJ, cysteine-rich domain"/>
    <property type="match status" value="1"/>
</dbReference>
<dbReference type="InterPro" id="IPR044713">
    <property type="entry name" value="DNJA1/2-like"/>
</dbReference>
<dbReference type="Pfam" id="PF00684">
    <property type="entry name" value="DnaJ_CXXCXGXG"/>
    <property type="match status" value="1"/>
</dbReference>
<keyword evidence="2" id="KW-0677">Repeat</keyword>
<reference evidence="8" key="1">
    <citation type="submission" date="2016-10" db="EMBL/GenBank/DDBJ databases">
        <authorList>
            <person name="Benchimol M."/>
            <person name="Almeida L.G."/>
            <person name="Vasconcelos A.T."/>
            <person name="Perreira-Neves A."/>
            <person name="Rosa I.A."/>
            <person name="Tasca T."/>
            <person name="Bogo M.R."/>
            <person name="de Souza W."/>
        </authorList>
    </citation>
    <scope>NUCLEOTIDE SEQUENCE [LARGE SCALE GENOMIC DNA]</scope>
    <source>
        <strain evidence="8">K</strain>
    </source>
</reference>
<feature type="zinc finger region" description="CR-type" evidence="5">
    <location>
        <begin position="117"/>
        <end position="200"/>
    </location>
</feature>
<accession>A0A1J4KQX3</accession>
<protein>
    <recommendedName>
        <fullName evidence="10">DnaJ domain containing protein</fullName>
    </recommendedName>
</protein>
<dbReference type="VEuPathDB" id="TrichDB:TRFO_16086"/>
<dbReference type="InterPro" id="IPR008971">
    <property type="entry name" value="HSP40/DnaJ_pept-bd"/>
</dbReference>
<evidence type="ECO:0000256" key="3">
    <source>
        <dbReference type="ARBA" id="ARBA00022771"/>
    </source>
</evidence>
<keyword evidence="1 5" id="KW-0479">Metal-binding</keyword>
<dbReference type="OrthoDB" id="550424at2759"/>
<dbReference type="AlphaFoldDB" id="A0A1J4KQX3"/>
<dbReference type="CDD" id="cd06257">
    <property type="entry name" value="DnaJ"/>
    <property type="match status" value="1"/>
</dbReference>
<dbReference type="FunFam" id="2.60.260.20:FF:000003">
    <property type="entry name" value="DnaJ subfamily A member 2"/>
    <property type="match status" value="1"/>
</dbReference>
<dbReference type="GO" id="GO:0008270">
    <property type="term" value="F:zinc ion binding"/>
    <property type="evidence" value="ECO:0007669"/>
    <property type="project" value="UniProtKB-KW"/>
</dbReference>
<evidence type="ECO:0000256" key="4">
    <source>
        <dbReference type="ARBA" id="ARBA00022833"/>
    </source>
</evidence>
<dbReference type="RefSeq" id="XP_068366799.1">
    <property type="nucleotide sequence ID" value="XM_068498771.1"/>
</dbReference>
<dbReference type="PROSITE" id="PS50076">
    <property type="entry name" value="DNAJ_2"/>
    <property type="match status" value="1"/>
</dbReference>
<dbReference type="GeneID" id="94833475"/>
<dbReference type="PRINTS" id="PR00625">
    <property type="entry name" value="JDOMAIN"/>
</dbReference>
<dbReference type="GO" id="GO:0006457">
    <property type="term" value="P:protein folding"/>
    <property type="evidence" value="ECO:0007669"/>
    <property type="project" value="InterPro"/>
</dbReference>
<dbReference type="InterPro" id="IPR001623">
    <property type="entry name" value="DnaJ_domain"/>
</dbReference>
<keyword evidence="9" id="KW-1185">Reference proteome</keyword>
<evidence type="ECO:0000256" key="5">
    <source>
        <dbReference type="PROSITE-ProRule" id="PRU00546"/>
    </source>
</evidence>
<evidence type="ECO:0000256" key="1">
    <source>
        <dbReference type="ARBA" id="ARBA00022723"/>
    </source>
</evidence>
<evidence type="ECO:0000259" key="7">
    <source>
        <dbReference type="PROSITE" id="PS51188"/>
    </source>
</evidence>
<evidence type="ECO:0000259" key="6">
    <source>
        <dbReference type="PROSITE" id="PS50076"/>
    </source>
</evidence>
<proteinExistence type="predicted"/>
<dbReference type="GO" id="GO:0030544">
    <property type="term" value="F:Hsp70 protein binding"/>
    <property type="evidence" value="ECO:0007669"/>
    <property type="project" value="InterPro"/>
</dbReference>